<proteinExistence type="predicted"/>
<dbReference type="Gene3D" id="3.40.630.30">
    <property type="match status" value="1"/>
</dbReference>
<dbReference type="EMBL" id="CP040602">
    <property type="protein sequence ID" value="QCU90685.1"/>
    <property type="molecule type" value="Genomic_DNA"/>
</dbReference>
<evidence type="ECO:0000313" key="2">
    <source>
        <dbReference type="EMBL" id="QCU90685.1"/>
    </source>
</evidence>
<evidence type="ECO:0000313" key="3">
    <source>
        <dbReference type="Proteomes" id="UP000304864"/>
    </source>
</evidence>
<dbReference type="InterPro" id="IPR016181">
    <property type="entry name" value="Acyl_CoA_acyltransferase"/>
</dbReference>
<feature type="domain" description="N-acetyltransferase" evidence="1">
    <location>
        <begin position="15"/>
        <end position="156"/>
    </location>
</feature>
<keyword evidence="2" id="KW-0808">Transferase</keyword>
<accession>A0A4P9K6K4</accession>
<evidence type="ECO:0000259" key="1">
    <source>
        <dbReference type="PROSITE" id="PS51186"/>
    </source>
</evidence>
<sequence>MSQSKSPENRLSATHSFALAEPDEFYQIRHFLKRHKTHGANRDDWIFTVKLIHSDNNASENKPLIGIARLLPVEDSITTLWLRGLFIAPEHRNQGIATALLEFIHQQLVEDKHFESITNIAAFSETHLQLFYQQNHYQQLLAEQIEKELPPSLWQKFDNASRNNKSWLCWQLTI</sequence>
<protein>
    <submittedName>
        <fullName evidence="2">GNAT family N-acetyltransferase</fullName>
    </submittedName>
</protein>
<dbReference type="AlphaFoldDB" id="A0A4P9K6K4"/>
<dbReference type="PROSITE" id="PS51186">
    <property type="entry name" value="GNAT"/>
    <property type="match status" value="1"/>
</dbReference>
<dbReference type="CDD" id="cd04301">
    <property type="entry name" value="NAT_SF"/>
    <property type="match status" value="1"/>
</dbReference>
<dbReference type="SUPFAM" id="SSF55729">
    <property type="entry name" value="Acyl-CoA N-acyltransferases (Nat)"/>
    <property type="match status" value="1"/>
</dbReference>
<organism evidence="2 3">
    <name type="scientific">Thiomicrorhabdus sediminis</name>
    <dbReference type="NCBI Taxonomy" id="2580412"/>
    <lineage>
        <taxon>Bacteria</taxon>
        <taxon>Pseudomonadati</taxon>
        <taxon>Pseudomonadota</taxon>
        <taxon>Gammaproteobacteria</taxon>
        <taxon>Thiotrichales</taxon>
        <taxon>Piscirickettsiaceae</taxon>
        <taxon>Thiomicrorhabdus</taxon>
    </lineage>
</organism>
<dbReference type="Proteomes" id="UP000304864">
    <property type="component" value="Chromosome"/>
</dbReference>
<name>A0A4P9K6K4_9GAMM</name>
<keyword evidence="3" id="KW-1185">Reference proteome</keyword>
<dbReference type="RefSeq" id="WP_138565359.1">
    <property type="nucleotide sequence ID" value="NZ_CP040602.1"/>
</dbReference>
<dbReference type="GO" id="GO:0016747">
    <property type="term" value="F:acyltransferase activity, transferring groups other than amino-acyl groups"/>
    <property type="evidence" value="ECO:0007669"/>
    <property type="project" value="InterPro"/>
</dbReference>
<dbReference type="InterPro" id="IPR000182">
    <property type="entry name" value="GNAT_dom"/>
</dbReference>
<reference evidence="2 3" key="1">
    <citation type="submission" date="2019-05" db="EMBL/GenBank/DDBJ databases">
        <title>Thiomicrorhabdus sediminis sp. nov, a novel sulfur-oxidizing bacterium isolated from coastal sediment.</title>
        <authorList>
            <person name="Liu X."/>
        </authorList>
    </citation>
    <scope>NUCLEOTIDE SEQUENCE [LARGE SCALE GENOMIC DNA]</scope>
    <source>
        <strain evidence="2 3">G1</strain>
    </source>
</reference>
<dbReference type="KEGG" id="thig:FE785_08595"/>
<dbReference type="Pfam" id="PF13508">
    <property type="entry name" value="Acetyltransf_7"/>
    <property type="match status" value="1"/>
</dbReference>
<gene>
    <name evidence="2" type="ORF">FE785_08595</name>
</gene>
<dbReference type="OrthoDB" id="8780005at2"/>